<feature type="domain" description="Serine/threonine-protein kinase OSR1/WNK CCT" evidence="9">
    <location>
        <begin position="50"/>
        <end position="105"/>
    </location>
</feature>
<keyword evidence="4" id="KW-0547">Nucleotide-binding</keyword>
<comment type="caution">
    <text evidence="10">The sequence shown here is derived from an EMBL/GenBank/DDBJ whole genome shotgun (WGS) entry which is preliminary data.</text>
</comment>
<keyword evidence="5 10" id="KW-0418">Kinase</keyword>
<dbReference type="Proteomes" id="UP001151752">
    <property type="component" value="Chromosome 3"/>
</dbReference>
<dbReference type="EC" id="2.7.11.1" evidence="1"/>
<proteinExistence type="predicted"/>
<accession>A0A9Q0PVP7</accession>
<dbReference type="PANTHER" id="PTHR13902">
    <property type="entry name" value="SERINE/THREONINE-PROTEIN KINASE WNK WITH NO LYSINE -RELATED"/>
    <property type="match status" value="1"/>
</dbReference>
<dbReference type="Pfam" id="PF12202">
    <property type="entry name" value="OSR1_C"/>
    <property type="match status" value="1"/>
</dbReference>
<protein>
    <recommendedName>
        <fullName evidence="1">non-specific serine/threonine protein kinase</fullName>
        <ecNumber evidence="1">2.7.11.1</ecNumber>
    </recommendedName>
</protein>
<reference evidence="10" key="1">
    <citation type="submission" date="2022-11" db="EMBL/GenBank/DDBJ databases">
        <authorList>
            <person name="Hyden B.L."/>
            <person name="Feng K."/>
            <person name="Yates T."/>
            <person name="Jawdy S."/>
            <person name="Smart L.B."/>
            <person name="Muchero W."/>
        </authorList>
    </citation>
    <scope>NUCLEOTIDE SEQUENCE</scope>
    <source>
        <tissue evidence="10">Shoot tip</tissue>
    </source>
</reference>
<comment type="catalytic activity">
    <reaction evidence="7">
        <text>L-threonyl-[protein] + ATP = O-phospho-L-threonyl-[protein] + ADP + H(+)</text>
        <dbReference type="Rhea" id="RHEA:46608"/>
        <dbReference type="Rhea" id="RHEA-COMP:11060"/>
        <dbReference type="Rhea" id="RHEA-COMP:11605"/>
        <dbReference type="ChEBI" id="CHEBI:15378"/>
        <dbReference type="ChEBI" id="CHEBI:30013"/>
        <dbReference type="ChEBI" id="CHEBI:30616"/>
        <dbReference type="ChEBI" id="CHEBI:61977"/>
        <dbReference type="ChEBI" id="CHEBI:456216"/>
        <dbReference type="EC" id="2.7.11.1"/>
    </reaction>
</comment>
<keyword evidence="11" id="KW-1185">Reference proteome</keyword>
<evidence type="ECO:0000256" key="5">
    <source>
        <dbReference type="ARBA" id="ARBA00022777"/>
    </source>
</evidence>
<evidence type="ECO:0000256" key="1">
    <source>
        <dbReference type="ARBA" id="ARBA00012513"/>
    </source>
</evidence>
<keyword evidence="6" id="KW-0067">ATP-binding</keyword>
<evidence type="ECO:0000256" key="2">
    <source>
        <dbReference type="ARBA" id="ARBA00022527"/>
    </source>
</evidence>
<keyword evidence="3" id="KW-0808">Transferase</keyword>
<evidence type="ECO:0000256" key="3">
    <source>
        <dbReference type="ARBA" id="ARBA00022679"/>
    </source>
</evidence>
<evidence type="ECO:0000256" key="7">
    <source>
        <dbReference type="ARBA" id="ARBA00047899"/>
    </source>
</evidence>
<organism evidence="10 11">
    <name type="scientific">Salix koriyanagi</name>
    <dbReference type="NCBI Taxonomy" id="2511006"/>
    <lineage>
        <taxon>Eukaryota</taxon>
        <taxon>Viridiplantae</taxon>
        <taxon>Streptophyta</taxon>
        <taxon>Embryophyta</taxon>
        <taxon>Tracheophyta</taxon>
        <taxon>Spermatophyta</taxon>
        <taxon>Magnoliopsida</taxon>
        <taxon>eudicotyledons</taxon>
        <taxon>Gunneridae</taxon>
        <taxon>Pentapetalae</taxon>
        <taxon>rosids</taxon>
        <taxon>fabids</taxon>
        <taxon>Malpighiales</taxon>
        <taxon>Salicaceae</taxon>
        <taxon>Saliceae</taxon>
        <taxon>Salix</taxon>
    </lineage>
</organism>
<reference evidence="10" key="2">
    <citation type="journal article" date="2023" name="Int. J. Mol. Sci.">
        <title>De Novo Assembly and Annotation of 11 Diverse Shrub Willow (Salix) Genomes Reveals Novel Gene Organization in Sex-Linked Regions.</title>
        <authorList>
            <person name="Hyden B."/>
            <person name="Feng K."/>
            <person name="Yates T.B."/>
            <person name="Jawdy S."/>
            <person name="Cereghino C."/>
            <person name="Smart L.B."/>
            <person name="Muchero W."/>
        </authorList>
    </citation>
    <scope>NUCLEOTIDE SEQUENCE</scope>
    <source>
        <tissue evidence="10">Shoot tip</tissue>
    </source>
</reference>
<dbReference type="InterPro" id="IPR024678">
    <property type="entry name" value="Kinase_OSR1/WNK_CCT"/>
</dbReference>
<dbReference type="AlphaFoldDB" id="A0A9Q0PVP7"/>
<evidence type="ECO:0000313" key="11">
    <source>
        <dbReference type="Proteomes" id="UP001151752"/>
    </source>
</evidence>
<comment type="catalytic activity">
    <reaction evidence="8">
        <text>L-seryl-[protein] + ATP = O-phospho-L-seryl-[protein] + ADP + H(+)</text>
        <dbReference type="Rhea" id="RHEA:17989"/>
        <dbReference type="Rhea" id="RHEA-COMP:9863"/>
        <dbReference type="Rhea" id="RHEA-COMP:11604"/>
        <dbReference type="ChEBI" id="CHEBI:15378"/>
        <dbReference type="ChEBI" id="CHEBI:29999"/>
        <dbReference type="ChEBI" id="CHEBI:30616"/>
        <dbReference type="ChEBI" id="CHEBI:83421"/>
        <dbReference type="ChEBI" id="CHEBI:456216"/>
        <dbReference type="EC" id="2.7.11.1"/>
    </reaction>
</comment>
<dbReference type="Gene3D" id="3.10.20.90">
    <property type="entry name" value="Phosphatidylinositol 3-kinase Catalytic Subunit, Chain A, domain 1"/>
    <property type="match status" value="1"/>
</dbReference>
<evidence type="ECO:0000256" key="8">
    <source>
        <dbReference type="ARBA" id="ARBA00048679"/>
    </source>
</evidence>
<dbReference type="InterPro" id="IPR050588">
    <property type="entry name" value="WNK_Ser-Thr_kinase"/>
</dbReference>
<dbReference type="GO" id="GO:0005524">
    <property type="term" value="F:ATP binding"/>
    <property type="evidence" value="ECO:0007669"/>
    <property type="project" value="UniProtKB-KW"/>
</dbReference>
<name>A0A9Q0PVP7_9ROSI</name>
<evidence type="ECO:0000259" key="9">
    <source>
        <dbReference type="Pfam" id="PF12202"/>
    </source>
</evidence>
<dbReference type="GO" id="GO:0004674">
    <property type="term" value="F:protein serine/threonine kinase activity"/>
    <property type="evidence" value="ECO:0007669"/>
    <property type="project" value="UniProtKB-KW"/>
</dbReference>
<evidence type="ECO:0000313" key="10">
    <source>
        <dbReference type="EMBL" id="KAJ6695248.1"/>
    </source>
</evidence>
<evidence type="ECO:0000256" key="6">
    <source>
        <dbReference type="ARBA" id="ARBA00022840"/>
    </source>
</evidence>
<dbReference type="EMBL" id="JAPFFM010000017">
    <property type="protein sequence ID" value="KAJ6695248.1"/>
    <property type="molecule type" value="Genomic_DNA"/>
</dbReference>
<gene>
    <name evidence="10" type="ORF">OIU74_014398</name>
</gene>
<sequence length="148" mass="16513">MDIDCKKLSEGSCTKSINESPQFSTLELSRFTGINEFRLRGVKNNDNTVSLTLRISDPCGRARNIHFTFYLDSDTVVLIAEEMVEQLDLFTEDVAVIAELIDNLIVKLVPSWNTSPSVQNGSSEVENHSTSEAVKKPDFLPLTNMTDL</sequence>
<evidence type="ECO:0000256" key="4">
    <source>
        <dbReference type="ARBA" id="ARBA00022741"/>
    </source>
</evidence>
<keyword evidence="2" id="KW-0723">Serine/threonine-protein kinase</keyword>